<keyword evidence="5 10" id="KW-1133">Transmembrane helix</keyword>
<evidence type="ECO:0000256" key="4">
    <source>
        <dbReference type="ARBA" id="ARBA00022927"/>
    </source>
</evidence>
<dbReference type="GO" id="GO:0005484">
    <property type="term" value="F:SNAP receptor activity"/>
    <property type="evidence" value="ECO:0007669"/>
    <property type="project" value="TreeGrafter"/>
</dbReference>
<name>A0A9D4YYS1_CHLVU</name>
<evidence type="ECO:0000256" key="2">
    <source>
        <dbReference type="ARBA" id="ARBA00022448"/>
    </source>
</evidence>
<sequence length="222" mass="24855">MSSSLFDRYAVEYATKATELASKIESLGLLQADQKRHAVRELEAAVQEAEQLLQRMDMEARSYSPDQVRQLLQRVKEFKADLGKLKEDARRASAGGGAGGGADARAELGIAGSDFFQTSAGQRDRLLTGTDRLNKTSDRIQQGRQQLLETEELGVQILSDLQRQRETILHSRDTLHTVDTNISRSRQILQTMSRRIMQNKAIMWGIILLLLGSIGLVLWAKF</sequence>
<dbReference type="Gene3D" id="1.20.5.110">
    <property type="match status" value="1"/>
</dbReference>
<organism evidence="12 13">
    <name type="scientific">Chlorella vulgaris</name>
    <name type="common">Green alga</name>
    <dbReference type="NCBI Taxonomy" id="3077"/>
    <lineage>
        <taxon>Eukaryota</taxon>
        <taxon>Viridiplantae</taxon>
        <taxon>Chlorophyta</taxon>
        <taxon>core chlorophytes</taxon>
        <taxon>Trebouxiophyceae</taxon>
        <taxon>Chlorellales</taxon>
        <taxon>Chlorellaceae</taxon>
        <taxon>Chlorella clade</taxon>
        <taxon>Chlorella</taxon>
    </lineage>
</organism>
<dbReference type="GO" id="GO:0012507">
    <property type="term" value="C:ER to Golgi transport vesicle membrane"/>
    <property type="evidence" value="ECO:0007669"/>
    <property type="project" value="TreeGrafter"/>
</dbReference>
<proteinExistence type="inferred from homology"/>
<evidence type="ECO:0000256" key="5">
    <source>
        <dbReference type="ARBA" id="ARBA00022989"/>
    </source>
</evidence>
<reference evidence="12" key="1">
    <citation type="journal article" date="2019" name="Plant J.">
        <title>Chlorella vulgaris genome assembly and annotation reveals the molecular basis for metabolic acclimation to high light conditions.</title>
        <authorList>
            <person name="Cecchin M."/>
            <person name="Marcolungo L."/>
            <person name="Rossato M."/>
            <person name="Girolomoni L."/>
            <person name="Cosentino E."/>
            <person name="Cuine S."/>
            <person name="Li-Beisson Y."/>
            <person name="Delledonne M."/>
            <person name="Ballottari M."/>
        </authorList>
    </citation>
    <scope>NUCLEOTIDE SEQUENCE</scope>
    <source>
        <strain evidence="12">211/11P</strain>
    </source>
</reference>
<dbReference type="GO" id="GO:0005789">
    <property type="term" value="C:endoplasmic reticulum membrane"/>
    <property type="evidence" value="ECO:0007669"/>
    <property type="project" value="TreeGrafter"/>
</dbReference>
<dbReference type="GO" id="GO:0006886">
    <property type="term" value="P:intracellular protein transport"/>
    <property type="evidence" value="ECO:0007669"/>
    <property type="project" value="InterPro"/>
</dbReference>
<feature type="transmembrane region" description="Helical" evidence="10">
    <location>
        <begin position="201"/>
        <end position="220"/>
    </location>
</feature>
<dbReference type="FunFam" id="1.20.58.400:FF:000001">
    <property type="entry name" value="Vesicle transport through interaction with t-SNAREs homolog 1A"/>
    <property type="match status" value="1"/>
</dbReference>
<dbReference type="SUPFAM" id="SSF58038">
    <property type="entry name" value="SNARE fusion complex"/>
    <property type="match status" value="1"/>
</dbReference>
<evidence type="ECO:0000313" key="12">
    <source>
        <dbReference type="EMBL" id="KAI3433608.1"/>
    </source>
</evidence>
<evidence type="ECO:0000256" key="9">
    <source>
        <dbReference type="SAM" id="Coils"/>
    </source>
</evidence>
<dbReference type="InterPro" id="IPR007705">
    <property type="entry name" value="Vesicle_trsprt_v-SNARE_N"/>
</dbReference>
<evidence type="ECO:0000256" key="6">
    <source>
        <dbReference type="ARBA" id="ARBA00023054"/>
    </source>
</evidence>
<evidence type="ECO:0000256" key="1">
    <source>
        <dbReference type="ARBA" id="ARBA00006108"/>
    </source>
</evidence>
<dbReference type="GO" id="GO:0000149">
    <property type="term" value="F:SNARE binding"/>
    <property type="evidence" value="ECO:0007669"/>
    <property type="project" value="TreeGrafter"/>
</dbReference>
<keyword evidence="2" id="KW-0813">Transport</keyword>
<dbReference type="PANTHER" id="PTHR21230:SF26">
    <property type="entry name" value="VESICLE TRANSPORT THROUGH INTERACTION WITH T-SNARES HOMOLOG 1A"/>
    <property type="match status" value="1"/>
</dbReference>
<dbReference type="OrthoDB" id="430637at2759"/>
<gene>
    <name evidence="12" type="ORF">D9Q98_003417</name>
</gene>
<dbReference type="InterPro" id="IPR000727">
    <property type="entry name" value="T_SNARE_dom"/>
</dbReference>
<comment type="subcellular location">
    <subcellularLocation>
        <location evidence="8">Prevacuolar compartment membrane</location>
        <topology evidence="8">Single-pass type IV membrane protein</topology>
    </subcellularLocation>
</comment>
<feature type="domain" description="T-SNARE coiled-coil homology" evidence="11">
    <location>
        <begin position="125"/>
        <end position="192"/>
    </location>
</feature>
<dbReference type="SMART" id="SM00397">
    <property type="entry name" value="t_SNARE"/>
    <property type="match status" value="1"/>
</dbReference>
<evidence type="ECO:0000256" key="3">
    <source>
        <dbReference type="ARBA" id="ARBA00022692"/>
    </source>
</evidence>
<dbReference type="Pfam" id="PF05008">
    <property type="entry name" value="V-SNARE"/>
    <property type="match status" value="1"/>
</dbReference>
<dbReference type="PANTHER" id="PTHR21230">
    <property type="entry name" value="VESICLE TRANSPORT V-SNARE PROTEIN VTI1-RELATED"/>
    <property type="match status" value="1"/>
</dbReference>
<keyword evidence="7 10" id="KW-0472">Membrane</keyword>
<dbReference type="InterPro" id="IPR010989">
    <property type="entry name" value="SNARE"/>
</dbReference>
<keyword evidence="4" id="KW-0653">Protein transport</keyword>
<protein>
    <recommendedName>
        <fullName evidence="11">t-SNARE coiled-coil homology domain-containing protein</fullName>
    </recommendedName>
</protein>
<comment type="similarity">
    <text evidence="1">Belongs to the VTI1 family.</text>
</comment>
<keyword evidence="3 10" id="KW-0812">Transmembrane</keyword>
<dbReference type="FunFam" id="1.20.5.110:FF:000002">
    <property type="entry name" value="Vesicle transport through interaction with t-SNAREsB"/>
    <property type="match status" value="1"/>
</dbReference>
<dbReference type="CDD" id="cd15862">
    <property type="entry name" value="SNARE_Vti1"/>
    <property type="match status" value="1"/>
</dbReference>
<dbReference type="SUPFAM" id="SSF47661">
    <property type="entry name" value="t-snare proteins"/>
    <property type="match status" value="1"/>
</dbReference>
<dbReference type="GO" id="GO:0031902">
    <property type="term" value="C:late endosome membrane"/>
    <property type="evidence" value="ECO:0007669"/>
    <property type="project" value="TreeGrafter"/>
</dbReference>
<evidence type="ECO:0000256" key="7">
    <source>
        <dbReference type="ARBA" id="ARBA00023136"/>
    </source>
</evidence>
<dbReference type="GO" id="GO:0006906">
    <property type="term" value="P:vesicle fusion"/>
    <property type="evidence" value="ECO:0007669"/>
    <property type="project" value="TreeGrafter"/>
</dbReference>
<dbReference type="Pfam" id="PF12352">
    <property type="entry name" value="V-SNARE_C"/>
    <property type="match status" value="1"/>
</dbReference>
<comment type="caution">
    <text evidence="12">The sequence shown here is derived from an EMBL/GenBank/DDBJ whole genome shotgun (WGS) entry which is preliminary data.</text>
</comment>
<dbReference type="AlphaFoldDB" id="A0A9D4YYS1"/>
<dbReference type="Proteomes" id="UP001055712">
    <property type="component" value="Unassembled WGS sequence"/>
</dbReference>
<feature type="coiled-coil region" evidence="9">
    <location>
        <begin position="32"/>
        <end position="88"/>
    </location>
</feature>
<accession>A0A9D4YYS1</accession>
<evidence type="ECO:0000256" key="10">
    <source>
        <dbReference type="SAM" id="Phobius"/>
    </source>
</evidence>
<reference evidence="12" key="2">
    <citation type="submission" date="2020-11" db="EMBL/GenBank/DDBJ databases">
        <authorList>
            <person name="Cecchin M."/>
            <person name="Marcolungo L."/>
            <person name="Rossato M."/>
            <person name="Girolomoni L."/>
            <person name="Cosentino E."/>
            <person name="Cuine S."/>
            <person name="Li-Beisson Y."/>
            <person name="Delledonne M."/>
            <person name="Ballottari M."/>
        </authorList>
    </citation>
    <scope>NUCLEOTIDE SEQUENCE</scope>
    <source>
        <strain evidence="12">211/11P</strain>
        <tissue evidence="12">Whole cell</tissue>
    </source>
</reference>
<dbReference type="EMBL" id="SIDB01000004">
    <property type="protein sequence ID" value="KAI3433608.1"/>
    <property type="molecule type" value="Genomic_DNA"/>
</dbReference>
<dbReference type="Gene3D" id="1.20.58.400">
    <property type="entry name" value="t-snare proteins"/>
    <property type="match status" value="1"/>
</dbReference>
<evidence type="ECO:0000256" key="8">
    <source>
        <dbReference type="ARBA" id="ARBA00060376"/>
    </source>
</evidence>
<dbReference type="GO" id="GO:0031201">
    <property type="term" value="C:SNARE complex"/>
    <property type="evidence" value="ECO:0007669"/>
    <property type="project" value="TreeGrafter"/>
</dbReference>
<keyword evidence="6 9" id="KW-0175">Coiled coil</keyword>
<keyword evidence="13" id="KW-1185">Reference proteome</keyword>
<evidence type="ECO:0000259" key="11">
    <source>
        <dbReference type="SMART" id="SM00397"/>
    </source>
</evidence>
<dbReference type="InterPro" id="IPR038407">
    <property type="entry name" value="v-SNARE_N_sf"/>
</dbReference>
<evidence type="ECO:0000313" key="13">
    <source>
        <dbReference type="Proteomes" id="UP001055712"/>
    </source>
</evidence>
<dbReference type="GO" id="GO:0005794">
    <property type="term" value="C:Golgi apparatus"/>
    <property type="evidence" value="ECO:0007669"/>
    <property type="project" value="TreeGrafter"/>
</dbReference>